<evidence type="ECO:0000313" key="2">
    <source>
        <dbReference type="EMBL" id="KAJ5079846.1"/>
    </source>
</evidence>
<reference evidence="2" key="1">
    <citation type="submission" date="2022-10" db="EMBL/GenBank/DDBJ databases">
        <title>Novel sulphate-reducing endosymbionts in the free-living metamonad Anaeramoeba.</title>
        <authorList>
            <person name="Jerlstrom-Hultqvist J."/>
            <person name="Cepicka I."/>
            <person name="Gallot-Lavallee L."/>
            <person name="Salas-Leiva D."/>
            <person name="Curtis B.A."/>
            <person name="Zahonova K."/>
            <person name="Pipaliya S."/>
            <person name="Dacks J."/>
            <person name="Roger A.J."/>
        </authorList>
    </citation>
    <scope>NUCLEOTIDE SEQUENCE</scope>
    <source>
        <strain evidence="2">BMAN</strain>
    </source>
</reference>
<comment type="caution">
    <text evidence="2">The sequence shown here is derived from an EMBL/GenBank/DDBJ whole genome shotgun (WGS) entry which is preliminary data.</text>
</comment>
<evidence type="ECO:0000313" key="3">
    <source>
        <dbReference type="Proteomes" id="UP001149090"/>
    </source>
</evidence>
<dbReference type="Proteomes" id="UP001149090">
    <property type="component" value="Unassembled WGS sequence"/>
</dbReference>
<sequence length="95" mass="11525">MEISALFKNQKISKEFHPIQMELKQQKEIESFDEKITDFPQKVENEKIYQKLIVDLSSIQKQVNDFLSEQLEENKKENKENEIKRRKKNEKKQNN</sequence>
<feature type="compositionally biased region" description="Basic and acidic residues" evidence="1">
    <location>
        <begin position="72"/>
        <end position="83"/>
    </location>
</feature>
<organism evidence="2 3">
    <name type="scientific">Anaeramoeba ignava</name>
    <name type="common">Anaerobic marine amoeba</name>
    <dbReference type="NCBI Taxonomy" id="1746090"/>
    <lineage>
        <taxon>Eukaryota</taxon>
        <taxon>Metamonada</taxon>
        <taxon>Anaeramoebidae</taxon>
        <taxon>Anaeramoeba</taxon>
    </lineage>
</organism>
<name>A0A9Q0LWB5_ANAIG</name>
<protein>
    <submittedName>
        <fullName evidence="2">Uncharacterized protein</fullName>
    </submittedName>
</protein>
<accession>A0A9Q0LWB5</accession>
<proteinExistence type="predicted"/>
<evidence type="ECO:0000256" key="1">
    <source>
        <dbReference type="SAM" id="MobiDB-lite"/>
    </source>
</evidence>
<feature type="region of interest" description="Disordered" evidence="1">
    <location>
        <begin position="70"/>
        <end position="95"/>
    </location>
</feature>
<gene>
    <name evidence="2" type="ORF">M0811_04159</name>
</gene>
<dbReference type="EMBL" id="JAPDFW010000022">
    <property type="protein sequence ID" value="KAJ5079846.1"/>
    <property type="molecule type" value="Genomic_DNA"/>
</dbReference>
<dbReference type="AlphaFoldDB" id="A0A9Q0LWB5"/>
<keyword evidence="3" id="KW-1185">Reference proteome</keyword>
<feature type="compositionally biased region" description="Basic residues" evidence="1">
    <location>
        <begin position="84"/>
        <end position="95"/>
    </location>
</feature>